<protein>
    <submittedName>
        <fullName evidence="2">Uncharacterized protein</fullName>
    </submittedName>
</protein>
<dbReference type="EMBL" id="BLAY01000163">
    <property type="protein sequence ID" value="GET42420.1"/>
    <property type="molecule type" value="Genomic_DNA"/>
</dbReference>
<name>A0AAV3XMW2_9CYAN</name>
<sequence>MDTEDINNLSPEHDGTSASDCQQFDRVREERLRFDAEFLELQDSKSSSGRLMYAFLRRTLKQFCLSNTYTESSWATSRQ</sequence>
<dbReference type="RefSeq" id="WP_226589938.1">
    <property type="nucleotide sequence ID" value="NZ_BLAY01000163.1"/>
</dbReference>
<proteinExistence type="predicted"/>
<evidence type="ECO:0000256" key="1">
    <source>
        <dbReference type="SAM" id="MobiDB-lite"/>
    </source>
</evidence>
<keyword evidence="3" id="KW-1185">Reference proteome</keyword>
<feature type="region of interest" description="Disordered" evidence="1">
    <location>
        <begin position="1"/>
        <end position="22"/>
    </location>
</feature>
<reference evidence="2" key="1">
    <citation type="submission" date="2019-10" db="EMBL/GenBank/DDBJ databases">
        <title>Draft genome sequece of Microseira wollei NIES-4236.</title>
        <authorList>
            <person name="Yamaguchi H."/>
            <person name="Suzuki S."/>
            <person name="Kawachi M."/>
        </authorList>
    </citation>
    <scope>NUCLEOTIDE SEQUENCE</scope>
    <source>
        <strain evidence="2">NIES-4236</strain>
    </source>
</reference>
<accession>A0AAV3XMW2</accession>
<gene>
    <name evidence="2" type="ORF">MiSe_72370</name>
</gene>
<evidence type="ECO:0000313" key="3">
    <source>
        <dbReference type="Proteomes" id="UP001050975"/>
    </source>
</evidence>
<dbReference type="Proteomes" id="UP001050975">
    <property type="component" value="Unassembled WGS sequence"/>
</dbReference>
<dbReference type="AlphaFoldDB" id="A0AAV3XMW2"/>
<evidence type="ECO:0000313" key="2">
    <source>
        <dbReference type="EMBL" id="GET42420.1"/>
    </source>
</evidence>
<comment type="caution">
    <text evidence="2">The sequence shown here is derived from an EMBL/GenBank/DDBJ whole genome shotgun (WGS) entry which is preliminary data.</text>
</comment>
<organism evidence="2 3">
    <name type="scientific">Microseira wollei NIES-4236</name>
    <dbReference type="NCBI Taxonomy" id="2530354"/>
    <lineage>
        <taxon>Bacteria</taxon>
        <taxon>Bacillati</taxon>
        <taxon>Cyanobacteriota</taxon>
        <taxon>Cyanophyceae</taxon>
        <taxon>Oscillatoriophycideae</taxon>
        <taxon>Aerosakkonematales</taxon>
        <taxon>Aerosakkonemataceae</taxon>
        <taxon>Microseira</taxon>
    </lineage>
</organism>